<keyword evidence="2" id="KW-1185">Reference proteome</keyword>
<reference evidence="1 2" key="1">
    <citation type="submission" date="2023-09" db="EMBL/GenBank/DDBJ databases">
        <authorList>
            <person name="Rey-Velasco X."/>
        </authorList>
    </citation>
    <scope>NUCLEOTIDE SEQUENCE [LARGE SCALE GENOMIC DNA]</scope>
    <source>
        <strain evidence="1 2">W242</strain>
    </source>
</reference>
<evidence type="ECO:0000313" key="2">
    <source>
        <dbReference type="Proteomes" id="UP001254488"/>
    </source>
</evidence>
<dbReference type="EMBL" id="JAVRHZ010000002">
    <property type="protein sequence ID" value="MDT0555416.1"/>
    <property type="molecule type" value="Genomic_DNA"/>
</dbReference>
<dbReference type="Proteomes" id="UP001254488">
    <property type="component" value="Unassembled WGS sequence"/>
</dbReference>
<dbReference type="PROSITE" id="PS51257">
    <property type="entry name" value="PROKAR_LIPOPROTEIN"/>
    <property type="match status" value="1"/>
</dbReference>
<proteinExistence type="predicted"/>
<dbReference type="PANTHER" id="PTHR42754">
    <property type="entry name" value="ENDOGLUCANASE"/>
    <property type="match status" value="1"/>
</dbReference>
<evidence type="ECO:0008006" key="3">
    <source>
        <dbReference type="Google" id="ProtNLM"/>
    </source>
</evidence>
<sequence>MLRKRVIKSISVIFISLALFGCNDDEVSIIENQNEENPILEIDFTITFGGSGIDDAISVVEANDGGYAVLGTTNSIDGDITDKTSTDLDFWLIKLDASGQMIWNRTYGGSEDERARSIFKTQDGGYVLAGQSRSSDGDVSSNAGFFDFWIVKVGSQGAIEWEKNYGFAGNDQAYDIFQTSDGGFFVSGILDVTASGGQGNSGRNSNRHAGGDYWTLKLDASGELIWSRYFGGSFTDTSHDAVETDNGDFIIIGFSDSEDVDITNNKGAYDFWIVRASSEGDLIWQKNFGGSEIDIPYGITKTQDGNYMLAGDTRSADQDVTETIGNADIWTLKFNDVGDILQQKSIGGTQFESARSIVTLQNGNYAITSTTRSNDGDVSSNNGQNDIWTVILDQNLELISEKNIGGSALDFGEDVIQTSDNKIIVVGNTESSDGDITINKGQKDIIISKFN</sequence>
<protein>
    <recommendedName>
        <fullName evidence="3">Bulb-type lectin domain-containing protein</fullName>
    </recommendedName>
</protein>
<dbReference type="PANTHER" id="PTHR42754:SF1">
    <property type="entry name" value="LIPOPROTEIN"/>
    <property type="match status" value="1"/>
</dbReference>
<organism evidence="1 2">
    <name type="scientific">Patiriisocius hiemis</name>
    <dbReference type="NCBI Taxonomy" id="3075604"/>
    <lineage>
        <taxon>Bacteria</taxon>
        <taxon>Pseudomonadati</taxon>
        <taxon>Bacteroidota</taxon>
        <taxon>Flavobacteriia</taxon>
        <taxon>Flavobacteriales</taxon>
        <taxon>Flavobacteriaceae</taxon>
        <taxon>Patiriisocius</taxon>
    </lineage>
</organism>
<name>A0ABU2YC12_9FLAO</name>
<accession>A0ABU2YC12</accession>
<evidence type="ECO:0000313" key="1">
    <source>
        <dbReference type="EMBL" id="MDT0555416.1"/>
    </source>
</evidence>
<dbReference type="RefSeq" id="WP_311332367.1">
    <property type="nucleotide sequence ID" value="NZ_JAVRHZ010000002.1"/>
</dbReference>
<gene>
    <name evidence="1" type="ORF">RM538_05335</name>
</gene>
<comment type="caution">
    <text evidence="1">The sequence shown here is derived from an EMBL/GenBank/DDBJ whole genome shotgun (WGS) entry which is preliminary data.</text>
</comment>